<feature type="compositionally biased region" description="Basic residues" evidence="11">
    <location>
        <begin position="55"/>
        <end position="71"/>
    </location>
</feature>
<dbReference type="Ensembl" id="ENSOTST00005143182.1">
    <property type="protein sequence ID" value="ENSOTSP00005135635.1"/>
    <property type="gene ID" value="ENSOTSG00005041060.2"/>
</dbReference>
<dbReference type="Pfam" id="PF13855">
    <property type="entry name" value="LRR_8"/>
    <property type="match status" value="2"/>
</dbReference>
<dbReference type="FunFam" id="3.80.10.10:FF:000133">
    <property type="entry name" value="prolargin"/>
    <property type="match status" value="1"/>
</dbReference>
<dbReference type="InterPro" id="IPR001611">
    <property type="entry name" value="Leu-rich_rpt"/>
</dbReference>
<evidence type="ECO:0000313" key="15">
    <source>
        <dbReference type="Proteomes" id="UP000694402"/>
    </source>
</evidence>
<dbReference type="AlphaFoldDB" id="A0AAZ3R5G6"/>
<evidence type="ECO:0000256" key="7">
    <source>
        <dbReference type="ARBA" id="ARBA00022737"/>
    </source>
</evidence>
<keyword evidence="8" id="KW-0654">Proteoglycan</keyword>
<evidence type="ECO:0000256" key="1">
    <source>
        <dbReference type="ARBA" id="ARBA00004498"/>
    </source>
</evidence>
<keyword evidence="12" id="KW-0812">Transmembrane</keyword>
<comment type="subcellular location">
    <subcellularLocation>
        <location evidence="1">Secreted</location>
        <location evidence="1">Extracellular space</location>
        <location evidence="1">Extracellular matrix</location>
    </subcellularLocation>
</comment>
<reference evidence="14" key="2">
    <citation type="submission" date="2025-08" db="UniProtKB">
        <authorList>
            <consortium name="Ensembl"/>
        </authorList>
    </citation>
    <scope>IDENTIFICATION</scope>
</reference>
<keyword evidence="3" id="KW-0964">Secreted</keyword>
<keyword evidence="4" id="KW-0272">Extracellular matrix</keyword>
<dbReference type="InterPro" id="IPR003591">
    <property type="entry name" value="Leu-rich_rpt_typical-subtyp"/>
</dbReference>
<keyword evidence="7" id="KW-0677">Repeat</keyword>
<protein>
    <recommendedName>
        <fullName evidence="13">LRRNT domain-containing protein</fullName>
    </recommendedName>
</protein>
<evidence type="ECO:0000256" key="12">
    <source>
        <dbReference type="SAM" id="Phobius"/>
    </source>
</evidence>
<organism evidence="14 15">
    <name type="scientific">Oncorhynchus tshawytscha</name>
    <name type="common">Chinook salmon</name>
    <name type="synonym">Salmo tshawytscha</name>
    <dbReference type="NCBI Taxonomy" id="74940"/>
    <lineage>
        <taxon>Eukaryota</taxon>
        <taxon>Metazoa</taxon>
        <taxon>Chordata</taxon>
        <taxon>Craniata</taxon>
        <taxon>Vertebrata</taxon>
        <taxon>Euteleostomi</taxon>
        <taxon>Actinopterygii</taxon>
        <taxon>Neopterygii</taxon>
        <taxon>Teleostei</taxon>
        <taxon>Protacanthopterygii</taxon>
        <taxon>Salmoniformes</taxon>
        <taxon>Salmonidae</taxon>
        <taxon>Salmoninae</taxon>
        <taxon>Oncorhynchus</taxon>
    </lineage>
</organism>
<name>A0AAZ3R5G6_ONCTS</name>
<dbReference type="FunFam" id="3.80.10.10:FF:000092">
    <property type="entry name" value="keratocan isoform X1"/>
    <property type="match status" value="1"/>
</dbReference>
<dbReference type="SMART" id="SM00013">
    <property type="entry name" value="LRRNT"/>
    <property type="match status" value="1"/>
</dbReference>
<dbReference type="Gene3D" id="3.80.10.10">
    <property type="entry name" value="Ribonuclease Inhibitor"/>
    <property type="match status" value="2"/>
</dbReference>
<feature type="transmembrane region" description="Helical" evidence="12">
    <location>
        <begin position="35"/>
        <end position="52"/>
    </location>
</feature>
<reference evidence="15" key="1">
    <citation type="journal article" date="2018" name="PLoS ONE">
        <title>Chinook salmon (Oncorhynchus tshawytscha) genome and transcriptome.</title>
        <authorList>
            <person name="Christensen K.A."/>
            <person name="Leong J.S."/>
            <person name="Sakhrani D."/>
            <person name="Biagi C.A."/>
            <person name="Minkley D.R."/>
            <person name="Withler R.E."/>
            <person name="Rondeau E.B."/>
            <person name="Koop B.F."/>
            <person name="Devlin R.H."/>
        </authorList>
    </citation>
    <scope>NUCLEOTIDE SEQUENCE [LARGE SCALE GENOMIC DNA]</scope>
</reference>
<gene>
    <name evidence="14" type="primary">PRELP</name>
</gene>
<sequence>MHHKSFRSTVILHKGLSPEIWCFTKCQMWTMKTGVGLYTALVLCLLMGTVFLQRPRPKKPPKPPKPSKRPSFKPAPPPKEPEPQEPTDFPPPVIGPPSMFPDCPRECFCPPSFPNALYCENRNLRTVPVIPSRVQYLYLQNNYISEVTAEPFNNATELRWVNMANNRIKKVDKQVFEKVAGLLFLYMERNQLKEVPDDLPAGLEQLRLSHNQISKIPSGAFGKMEHLALLDLHHNKLSDSDMGKNTFKDLKNLVQLNLAHNILKKMPANIPNGIAQLFLDRNNIDNIPKDYFQGFSNLAFVRLNYNQLSDKGVPKAVFNVSTLLDLHLAHNQLTSVPLFNPQLEHLHLNHNSIESINGTQLCPFSLSSESLTDEALMPRLRYLRLDGNHLSPPVPLDVIMCFRHLKSIVV</sequence>
<feature type="region of interest" description="Disordered" evidence="11">
    <location>
        <begin position="55"/>
        <end position="95"/>
    </location>
</feature>
<evidence type="ECO:0000256" key="10">
    <source>
        <dbReference type="ARBA" id="ARBA00023180"/>
    </source>
</evidence>
<dbReference type="GO" id="GO:0005615">
    <property type="term" value="C:extracellular space"/>
    <property type="evidence" value="ECO:0007669"/>
    <property type="project" value="TreeGrafter"/>
</dbReference>
<keyword evidence="5" id="KW-0433">Leucine-rich repeat</keyword>
<dbReference type="PROSITE" id="PS51450">
    <property type="entry name" value="LRR"/>
    <property type="match status" value="2"/>
</dbReference>
<comment type="similarity">
    <text evidence="2">Belongs to the small leucine-rich proteoglycan (SLRP) family. SLRP class II subfamily.</text>
</comment>
<keyword evidence="10" id="KW-0325">Glycoprotein</keyword>
<evidence type="ECO:0000256" key="8">
    <source>
        <dbReference type="ARBA" id="ARBA00022974"/>
    </source>
</evidence>
<evidence type="ECO:0000256" key="5">
    <source>
        <dbReference type="ARBA" id="ARBA00022614"/>
    </source>
</evidence>
<reference evidence="14" key="3">
    <citation type="submission" date="2025-09" db="UniProtKB">
        <authorList>
            <consortium name="Ensembl"/>
        </authorList>
    </citation>
    <scope>IDENTIFICATION</scope>
</reference>
<keyword evidence="6" id="KW-0732">Signal</keyword>
<keyword evidence="12" id="KW-0472">Membrane</keyword>
<dbReference type="SUPFAM" id="SSF52058">
    <property type="entry name" value="L domain-like"/>
    <property type="match status" value="1"/>
</dbReference>
<keyword evidence="12" id="KW-1133">Transmembrane helix</keyword>
<dbReference type="InterPro" id="IPR050333">
    <property type="entry name" value="SLRP"/>
</dbReference>
<dbReference type="PANTHER" id="PTHR45712">
    <property type="entry name" value="AGAP008170-PA"/>
    <property type="match status" value="1"/>
</dbReference>
<dbReference type="GeneTree" id="ENSGT00940000160163"/>
<evidence type="ECO:0000313" key="14">
    <source>
        <dbReference type="Ensembl" id="ENSOTSP00005135635.1"/>
    </source>
</evidence>
<dbReference type="InterPro" id="IPR032675">
    <property type="entry name" value="LRR_dom_sf"/>
</dbReference>
<evidence type="ECO:0000256" key="9">
    <source>
        <dbReference type="ARBA" id="ARBA00023157"/>
    </source>
</evidence>
<evidence type="ECO:0000256" key="11">
    <source>
        <dbReference type="SAM" id="MobiDB-lite"/>
    </source>
</evidence>
<dbReference type="SMART" id="SM00364">
    <property type="entry name" value="LRR_BAC"/>
    <property type="match status" value="5"/>
</dbReference>
<proteinExistence type="inferred from homology"/>
<evidence type="ECO:0000256" key="4">
    <source>
        <dbReference type="ARBA" id="ARBA00022530"/>
    </source>
</evidence>
<dbReference type="PANTHER" id="PTHR45712:SF8">
    <property type="entry name" value="PROLARGIN"/>
    <property type="match status" value="1"/>
</dbReference>
<feature type="domain" description="LRRNT" evidence="13">
    <location>
        <begin position="102"/>
        <end position="136"/>
    </location>
</feature>
<dbReference type="Proteomes" id="UP000694402">
    <property type="component" value="Unassembled WGS sequence"/>
</dbReference>
<evidence type="ECO:0000256" key="2">
    <source>
        <dbReference type="ARBA" id="ARBA00005818"/>
    </source>
</evidence>
<keyword evidence="15" id="KW-1185">Reference proteome</keyword>
<accession>A0AAZ3R5G6</accession>
<dbReference type="SMART" id="SM00369">
    <property type="entry name" value="LRR_TYP"/>
    <property type="match status" value="8"/>
</dbReference>
<evidence type="ECO:0000256" key="6">
    <source>
        <dbReference type="ARBA" id="ARBA00022729"/>
    </source>
</evidence>
<dbReference type="InterPro" id="IPR000372">
    <property type="entry name" value="LRRNT"/>
</dbReference>
<keyword evidence="9" id="KW-1015">Disulfide bond</keyword>
<evidence type="ECO:0000259" key="13">
    <source>
        <dbReference type="SMART" id="SM00013"/>
    </source>
</evidence>
<evidence type="ECO:0000256" key="3">
    <source>
        <dbReference type="ARBA" id="ARBA00022525"/>
    </source>
</evidence>